<evidence type="ECO:0000259" key="7">
    <source>
        <dbReference type="Pfam" id="PF01095"/>
    </source>
</evidence>
<dbReference type="Proteomes" id="UP000042958">
    <property type="component" value="Unassembled WGS sequence"/>
</dbReference>
<comment type="similarity">
    <text evidence="2">Belongs to the pectinesterase family.</text>
</comment>
<evidence type="ECO:0000313" key="8">
    <source>
        <dbReference type="EMBL" id="CEO60554.1"/>
    </source>
</evidence>
<feature type="signal peptide" evidence="6">
    <location>
        <begin position="1"/>
        <end position="19"/>
    </location>
</feature>
<dbReference type="GO" id="GO:0030599">
    <property type="term" value="F:pectinesterase activity"/>
    <property type="evidence" value="ECO:0007669"/>
    <property type="project" value="UniProtKB-EC"/>
</dbReference>
<feature type="chain" id="PRO_5011114016" description="pectinesterase" evidence="6">
    <location>
        <begin position="20"/>
        <end position="342"/>
    </location>
</feature>
<keyword evidence="9" id="KW-1185">Reference proteome</keyword>
<evidence type="ECO:0000256" key="4">
    <source>
        <dbReference type="ARBA" id="ARBA00022801"/>
    </source>
</evidence>
<evidence type="ECO:0000256" key="3">
    <source>
        <dbReference type="ARBA" id="ARBA00013229"/>
    </source>
</evidence>
<dbReference type="InterPro" id="IPR011050">
    <property type="entry name" value="Pectin_lyase_fold/virulence"/>
</dbReference>
<keyword evidence="5" id="KW-0063">Aspartyl esterase</keyword>
<dbReference type="EC" id="3.1.1.11" evidence="3"/>
<evidence type="ECO:0000313" key="9">
    <source>
        <dbReference type="Proteomes" id="UP000042958"/>
    </source>
</evidence>
<dbReference type="InterPro" id="IPR000070">
    <property type="entry name" value="Pectinesterase_cat"/>
</dbReference>
<dbReference type="EMBL" id="CDHK01000004">
    <property type="protein sequence ID" value="CEO60554.1"/>
    <property type="molecule type" value="Genomic_DNA"/>
</dbReference>
<dbReference type="OrthoDB" id="1546079at2759"/>
<evidence type="ECO:0000256" key="2">
    <source>
        <dbReference type="ARBA" id="ARBA00008891"/>
    </source>
</evidence>
<gene>
    <name evidence="8" type="ORF">PMG11_05177</name>
</gene>
<evidence type="ECO:0000256" key="1">
    <source>
        <dbReference type="ARBA" id="ARBA00005184"/>
    </source>
</evidence>
<keyword evidence="4" id="KW-0378">Hydrolase</keyword>
<dbReference type="SUPFAM" id="SSF51126">
    <property type="entry name" value="Pectin lyase-like"/>
    <property type="match status" value="1"/>
</dbReference>
<comment type="pathway">
    <text evidence="1">Glycan metabolism; pectin degradation; 2-dehydro-3-deoxy-D-gluconate from pectin: step 1/5.</text>
</comment>
<evidence type="ECO:0000256" key="5">
    <source>
        <dbReference type="ARBA" id="ARBA00023085"/>
    </source>
</evidence>
<name>A0A0F7VF03_PENBI</name>
<dbReference type="STRING" id="104259.A0A0F7VF03"/>
<dbReference type="GO" id="GO:0042545">
    <property type="term" value="P:cell wall modification"/>
    <property type="evidence" value="ECO:0007669"/>
    <property type="project" value="InterPro"/>
</dbReference>
<dbReference type="PANTHER" id="PTHR31321:SF58">
    <property type="entry name" value="METHYLESTERASE, PUTATIVE-RELATED"/>
    <property type="match status" value="1"/>
</dbReference>
<keyword evidence="6" id="KW-0732">Signal</keyword>
<feature type="domain" description="Pectinesterase catalytic" evidence="7">
    <location>
        <begin position="44"/>
        <end position="294"/>
    </location>
</feature>
<dbReference type="Pfam" id="PF01095">
    <property type="entry name" value="Pectinesterase"/>
    <property type="match status" value="1"/>
</dbReference>
<reference evidence="9" key="1">
    <citation type="journal article" date="2015" name="Genome Announc.">
        <title>Draft genome sequence of the fungus Penicillium brasilianum MG11.</title>
        <authorList>
            <person name="Horn F."/>
            <person name="Linde J."/>
            <person name="Mattern D.J."/>
            <person name="Walther G."/>
            <person name="Guthke R."/>
            <person name="Brakhage A.A."/>
            <person name="Valiante V."/>
        </authorList>
    </citation>
    <scope>NUCLEOTIDE SEQUENCE [LARGE SCALE GENOMIC DNA]</scope>
    <source>
        <strain evidence="9">MG11</strain>
    </source>
</reference>
<dbReference type="UniPathway" id="UPA00545">
    <property type="reaction ID" value="UER00823"/>
</dbReference>
<dbReference type="InterPro" id="IPR012334">
    <property type="entry name" value="Pectin_lyas_fold"/>
</dbReference>
<sequence length="342" mass="34913">MRIASILYLARLAAAAADASGTCSSTVYITRTTDEASPTTAPAITVAPDDSGQFTAIGDAISYAQGNGIPTVTVLHGTYPAITIESTPSVTIVAETKSEYDYTQNEVVVLSDGTALTIAGNLAGLTFTNVNFVNSGSSGSAAILKGTDLGFYQCQFISSGESGISANQALAVIANSYIEAPTDLIEGSANIYIFNTVISPTESSAVIVYIEGPTSNGKSTVVIDRSRVSQKSGANNNNVYLAAAAGPGAVVVYRDSALGGLIAPSGVKIDSETQNDANLYGEYDTTGAGAYINNEDARSAFVSYLETSSLSSVSIAAVVADGNSDTAWIDPAVLAAIESADV</sequence>
<proteinExistence type="inferred from homology"/>
<dbReference type="GO" id="GO:0045490">
    <property type="term" value="P:pectin catabolic process"/>
    <property type="evidence" value="ECO:0007669"/>
    <property type="project" value="UniProtKB-UniPathway"/>
</dbReference>
<dbReference type="PANTHER" id="PTHR31321">
    <property type="entry name" value="ACYL-COA THIOESTER HYDROLASE YBHC-RELATED"/>
    <property type="match status" value="1"/>
</dbReference>
<protein>
    <recommendedName>
        <fullName evidence="3">pectinesterase</fullName>
        <ecNumber evidence="3">3.1.1.11</ecNumber>
    </recommendedName>
</protein>
<dbReference type="Gene3D" id="2.160.20.10">
    <property type="entry name" value="Single-stranded right-handed beta-helix, Pectin lyase-like"/>
    <property type="match status" value="1"/>
</dbReference>
<evidence type="ECO:0000256" key="6">
    <source>
        <dbReference type="SAM" id="SignalP"/>
    </source>
</evidence>
<dbReference type="AlphaFoldDB" id="A0A0F7VF03"/>
<accession>A0A0F7VF03</accession>
<organism evidence="8 9">
    <name type="scientific">Penicillium brasilianum</name>
    <dbReference type="NCBI Taxonomy" id="104259"/>
    <lineage>
        <taxon>Eukaryota</taxon>
        <taxon>Fungi</taxon>
        <taxon>Dikarya</taxon>
        <taxon>Ascomycota</taxon>
        <taxon>Pezizomycotina</taxon>
        <taxon>Eurotiomycetes</taxon>
        <taxon>Eurotiomycetidae</taxon>
        <taxon>Eurotiales</taxon>
        <taxon>Aspergillaceae</taxon>
        <taxon>Penicillium</taxon>
    </lineage>
</organism>